<evidence type="ECO:0000313" key="1">
    <source>
        <dbReference type="EMBL" id="KAF0736438.1"/>
    </source>
</evidence>
<keyword evidence="2" id="KW-1185">Reference proteome</keyword>
<organism evidence="1 2">
    <name type="scientific">Aphanomyces euteiches</name>
    <dbReference type="NCBI Taxonomy" id="100861"/>
    <lineage>
        <taxon>Eukaryota</taxon>
        <taxon>Sar</taxon>
        <taxon>Stramenopiles</taxon>
        <taxon>Oomycota</taxon>
        <taxon>Saprolegniomycetes</taxon>
        <taxon>Saprolegniales</taxon>
        <taxon>Verrucalvaceae</taxon>
        <taxon>Aphanomyces</taxon>
    </lineage>
</organism>
<evidence type="ECO:0000313" key="2">
    <source>
        <dbReference type="Proteomes" id="UP000481153"/>
    </source>
</evidence>
<dbReference type="AlphaFoldDB" id="A0A6G0X8P0"/>
<comment type="caution">
    <text evidence="1">The sequence shown here is derived from an EMBL/GenBank/DDBJ whole genome shotgun (WGS) entry which is preliminary data.</text>
</comment>
<sequence>MNKMSSRRGVRIPEGDRHVYIGVSFRAVRTHARSFVPHYLPTYQPIWRVFRTIHPRLLRCSVVFGAQ</sequence>
<name>A0A6G0X8P0_9STRA</name>
<accession>A0A6G0X8P0</accession>
<dbReference type="Proteomes" id="UP000481153">
    <property type="component" value="Unassembled WGS sequence"/>
</dbReference>
<protein>
    <submittedName>
        <fullName evidence="1">Uncharacterized protein</fullName>
    </submittedName>
</protein>
<dbReference type="EMBL" id="VJMJ01000089">
    <property type="protein sequence ID" value="KAF0736438.1"/>
    <property type="molecule type" value="Genomic_DNA"/>
</dbReference>
<gene>
    <name evidence="1" type="ORF">Ae201684_007455</name>
</gene>
<proteinExistence type="predicted"/>
<reference evidence="1 2" key="1">
    <citation type="submission" date="2019-07" db="EMBL/GenBank/DDBJ databases">
        <title>Genomics analysis of Aphanomyces spp. identifies a new class of oomycete effector associated with host adaptation.</title>
        <authorList>
            <person name="Gaulin E."/>
        </authorList>
    </citation>
    <scope>NUCLEOTIDE SEQUENCE [LARGE SCALE GENOMIC DNA]</scope>
    <source>
        <strain evidence="1 2">ATCC 201684</strain>
    </source>
</reference>